<feature type="compositionally biased region" description="Low complexity" evidence="1">
    <location>
        <begin position="394"/>
        <end position="410"/>
    </location>
</feature>
<feature type="compositionally biased region" description="Low complexity" evidence="1">
    <location>
        <begin position="467"/>
        <end position="477"/>
    </location>
</feature>
<feature type="compositionally biased region" description="Low complexity" evidence="1">
    <location>
        <begin position="176"/>
        <end position="189"/>
    </location>
</feature>
<feature type="compositionally biased region" description="Basic and acidic residues" evidence="1">
    <location>
        <begin position="204"/>
        <end position="216"/>
    </location>
</feature>
<name>A0A7S4C8A1_9EUGL</name>
<proteinExistence type="predicted"/>
<evidence type="ECO:0000256" key="1">
    <source>
        <dbReference type="SAM" id="MobiDB-lite"/>
    </source>
</evidence>
<feature type="compositionally biased region" description="Basic residues" evidence="1">
    <location>
        <begin position="161"/>
        <end position="172"/>
    </location>
</feature>
<protein>
    <recommendedName>
        <fullName evidence="3">Thioredoxin domain-containing protein</fullName>
    </recommendedName>
</protein>
<organism evidence="2">
    <name type="scientific">Eutreptiella gymnastica</name>
    <dbReference type="NCBI Taxonomy" id="73025"/>
    <lineage>
        <taxon>Eukaryota</taxon>
        <taxon>Discoba</taxon>
        <taxon>Euglenozoa</taxon>
        <taxon>Euglenida</taxon>
        <taxon>Spirocuta</taxon>
        <taxon>Euglenophyceae</taxon>
        <taxon>Eutreptiales</taxon>
        <taxon>Eutreptiaceae</taxon>
        <taxon>Eutreptiella</taxon>
    </lineage>
</organism>
<feature type="region of interest" description="Disordered" evidence="1">
    <location>
        <begin position="377"/>
        <end position="454"/>
    </location>
</feature>
<feature type="compositionally biased region" description="Polar residues" evidence="1">
    <location>
        <begin position="311"/>
        <end position="325"/>
    </location>
</feature>
<feature type="region of interest" description="Disordered" evidence="1">
    <location>
        <begin position="271"/>
        <end position="355"/>
    </location>
</feature>
<sequence length="623" mass="67611">MLEFSRPAAYIFLHSSSTQCPRCERLQAFVQDILVHRYQKFFVIRCLDGTKNVPLMEWLGLQGTAFPCAAVDHKSLRILFDETVELNEESLPQFLEAYVQQYPMMPDADEVQDDEQERTPHVFLWTSPSHPAAHLRSADLVVDRYADGRASTEESPTVQGYRKRAARNRHISGSRPRTAATSLPTSTPTLNPPSRPYTGFAEPSGHETRRGSRHTWDDRPRIAATSLRTKQTAVSIGSRPLTGFAASSGHERADGSYARVARQIWNDRPHTAATSLPTRPAGPPRPHTGFALQPVPPSDDSWDPRPPALQLKNNLCLQPTPSNTLLFPPSSPEPAAVPVDDNDQSAPSSPEEPKQLQHVTLVESTIAAAMCNLPQKLSRPASSQAPAAPPPASQGPQGQAQSSASILASAGPPQPTSLTHADPMVHDSLQLTGAEHPPRGRETSDTPATPDHLTQTDLLPDLLAAVSSSSHVARSKAPAATEPPKHGHPDVGPSTYGVSQEIPRNAAAKTPLWRPEGEAAVMSRVALAERTRDAQSRMLAAQTAYFYQWVPANAVHGAGPVIAPSPFPAIPQPPTRQLHALSKRFPHLVPRQGLTTQASPLEWSGSPSNPSVQHIPMPMLMQR</sequence>
<gene>
    <name evidence="2" type="ORF">EGYM00163_LOCUS1103</name>
</gene>
<dbReference type="AlphaFoldDB" id="A0A7S4C8A1"/>
<feature type="region of interest" description="Disordered" evidence="1">
    <location>
        <begin position="467"/>
        <end position="498"/>
    </location>
</feature>
<evidence type="ECO:0000313" key="2">
    <source>
        <dbReference type="EMBL" id="CAE0789989.1"/>
    </source>
</evidence>
<feature type="region of interest" description="Disordered" evidence="1">
    <location>
        <begin position="151"/>
        <end position="216"/>
    </location>
</feature>
<reference evidence="2" key="1">
    <citation type="submission" date="2021-01" db="EMBL/GenBank/DDBJ databases">
        <authorList>
            <person name="Corre E."/>
            <person name="Pelletier E."/>
            <person name="Niang G."/>
            <person name="Scheremetjew M."/>
            <person name="Finn R."/>
            <person name="Kale V."/>
            <person name="Holt S."/>
            <person name="Cochrane G."/>
            <person name="Meng A."/>
            <person name="Brown T."/>
            <person name="Cohen L."/>
        </authorList>
    </citation>
    <scope>NUCLEOTIDE SEQUENCE</scope>
    <source>
        <strain evidence="2">CCMP1594</strain>
    </source>
</reference>
<feature type="compositionally biased region" description="Polar residues" evidence="1">
    <location>
        <begin position="597"/>
        <end position="612"/>
    </location>
</feature>
<dbReference type="EMBL" id="HBJA01003439">
    <property type="protein sequence ID" value="CAE0789989.1"/>
    <property type="molecule type" value="Transcribed_RNA"/>
</dbReference>
<evidence type="ECO:0008006" key="3">
    <source>
        <dbReference type="Google" id="ProtNLM"/>
    </source>
</evidence>
<feature type="region of interest" description="Disordered" evidence="1">
    <location>
        <begin position="597"/>
        <end position="623"/>
    </location>
</feature>
<accession>A0A7S4C8A1</accession>